<dbReference type="Proteomes" id="UP000000702">
    <property type="component" value="Unassembled WGS sequence"/>
</dbReference>
<keyword evidence="1" id="KW-1133">Transmembrane helix</keyword>
<feature type="transmembrane region" description="Helical" evidence="1">
    <location>
        <begin position="42"/>
        <end position="67"/>
    </location>
</feature>
<keyword evidence="1" id="KW-0472">Membrane</keyword>
<dbReference type="EMBL" id="CAEQ01001048">
    <property type="protein sequence ID" value="CCD13180.1"/>
    <property type="molecule type" value="Genomic_DNA"/>
</dbReference>
<keyword evidence="1" id="KW-0812">Transmembrane</keyword>
<evidence type="ECO:0000256" key="1">
    <source>
        <dbReference type="SAM" id="Phobius"/>
    </source>
</evidence>
<proteinExistence type="predicted"/>
<sequence length="158" mass="18938">MWFIPCYIVHRSDDTKESISLRRVKRRGEGVHCDYRCQFKMLVSLCALCFTQRSSFCCFWLLNFFLISQKKNIESGLHTAAHEDSYTFPRHAAFGPHGVVRFAKYFCFFFIICFFRLNVYFNRWKEKERKYCPLLFFLFFFLLLLLFAVGVIAKARRG</sequence>
<feature type="transmembrane region" description="Helical" evidence="1">
    <location>
        <begin position="133"/>
        <end position="153"/>
    </location>
</feature>
<accession>F9W7L2</accession>
<comment type="caution">
    <text evidence="2">The sequence shown here is derived from an EMBL/GenBank/DDBJ whole genome shotgun (WGS) entry which is preliminary data.</text>
</comment>
<protein>
    <submittedName>
        <fullName evidence="2">WGS project CAEQ00000000 data, annotated contig 1625</fullName>
    </submittedName>
</protein>
<name>F9W7L2_TRYCI</name>
<keyword evidence="3" id="KW-1185">Reference proteome</keyword>
<dbReference type="AlphaFoldDB" id="F9W7L2"/>
<reference evidence="2 3" key="2">
    <citation type="journal article" date="2012" name="Proc. Natl. Acad. Sci. U.S.A.">
        <title>Antigenic diversity is generated by distinct evolutionary mechanisms in African trypanosome species.</title>
        <authorList>
            <person name="Jackson A.P."/>
            <person name="Berry A."/>
            <person name="Aslett M."/>
            <person name="Allison H.C."/>
            <person name="Burton P."/>
            <person name="Vavrova-Anderson J."/>
            <person name="Brown R."/>
            <person name="Browne H."/>
            <person name="Corton N."/>
            <person name="Hauser H."/>
            <person name="Gamble J."/>
            <person name="Gilderthorp R."/>
            <person name="Marcello L."/>
            <person name="McQuillan J."/>
            <person name="Otto T.D."/>
            <person name="Quail M.A."/>
            <person name="Sanders M.J."/>
            <person name="van Tonder A."/>
            <person name="Ginger M.L."/>
            <person name="Field M.C."/>
            <person name="Barry J.D."/>
            <person name="Hertz-Fowler C."/>
            <person name="Berriman M."/>
        </authorList>
    </citation>
    <scope>NUCLEOTIDE SEQUENCE [LARGE SCALE GENOMIC DNA]</scope>
    <source>
        <strain evidence="2 3">IL3000</strain>
    </source>
</reference>
<organism evidence="2 3">
    <name type="scientific">Trypanosoma congolense (strain IL3000)</name>
    <dbReference type="NCBI Taxonomy" id="1068625"/>
    <lineage>
        <taxon>Eukaryota</taxon>
        <taxon>Discoba</taxon>
        <taxon>Euglenozoa</taxon>
        <taxon>Kinetoplastea</taxon>
        <taxon>Metakinetoplastina</taxon>
        <taxon>Trypanosomatida</taxon>
        <taxon>Trypanosomatidae</taxon>
        <taxon>Trypanosoma</taxon>
        <taxon>Nannomonas</taxon>
    </lineage>
</organism>
<evidence type="ECO:0000313" key="3">
    <source>
        <dbReference type="Proteomes" id="UP000000702"/>
    </source>
</evidence>
<reference evidence="3" key="1">
    <citation type="submission" date="2011-07" db="EMBL/GenBank/DDBJ databases">
        <title>Divergent evolution of antigenic variation in African trypanosomes.</title>
        <authorList>
            <person name="Jackson A.P."/>
            <person name="Berry A."/>
            <person name="Allison H.C."/>
            <person name="Burton P."/>
            <person name="Anderson J."/>
            <person name="Aslett M."/>
            <person name="Brown R."/>
            <person name="Corton N."/>
            <person name="Harris D."/>
            <person name="Hauser H."/>
            <person name="Gamble J."/>
            <person name="Gilderthorp R."/>
            <person name="McQuillan J."/>
            <person name="Quail M.A."/>
            <person name="Sanders M."/>
            <person name="Van Tonder A."/>
            <person name="Ginger M.L."/>
            <person name="Donelson J.E."/>
            <person name="Field M.C."/>
            <person name="Barry J.D."/>
            <person name="Berriman M."/>
            <person name="Hertz-Fowler C."/>
        </authorList>
    </citation>
    <scope>NUCLEOTIDE SEQUENCE [LARGE SCALE GENOMIC DNA]</scope>
    <source>
        <strain evidence="3">IL3000</strain>
    </source>
</reference>
<feature type="transmembrane region" description="Helical" evidence="1">
    <location>
        <begin position="102"/>
        <end position="121"/>
    </location>
</feature>
<evidence type="ECO:0000313" key="2">
    <source>
        <dbReference type="EMBL" id="CCD13180.1"/>
    </source>
</evidence>
<gene>
    <name evidence="2" type="ORF">TCIL3000_0_39540</name>
</gene>
<dbReference type="VEuPathDB" id="TriTrypDB:TcIL3000_0_39540"/>